<dbReference type="Proteomes" id="UP000075604">
    <property type="component" value="Unassembled WGS sequence"/>
</dbReference>
<protein>
    <submittedName>
        <fullName evidence="2">Uncharacterized protein</fullName>
    </submittedName>
</protein>
<name>A0A150PYT1_SORCE</name>
<keyword evidence="1" id="KW-1133">Transmembrane helix</keyword>
<proteinExistence type="predicted"/>
<sequence length="147" mass="15492">MKANRSTQAGAADQAIHATSQRRAVLPVVLVSAAAFMVMRSVPNSREDPEGKFDVVGALSSVVAVVGFIFLLHEGPERGWTGSSPYSRALIRSAQESFVDGWQQAMWVGVAVMAVLLIYVLARGPEAAASNESGRPLEAAVAPVNDA</sequence>
<evidence type="ECO:0000313" key="2">
    <source>
        <dbReference type="EMBL" id="KYF60921.1"/>
    </source>
</evidence>
<organism evidence="2 3">
    <name type="scientific">Sorangium cellulosum</name>
    <name type="common">Polyangium cellulosum</name>
    <dbReference type="NCBI Taxonomy" id="56"/>
    <lineage>
        <taxon>Bacteria</taxon>
        <taxon>Pseudomonadati</taxon>
        <taxon>Myxococcota</taxon>
        <taxon>Polyangia</taxon>
        <taxon>Polyangiales</taxon>
        <taxon>Polyangiaceae</taxon>
        <taxon>Sorangium</taxon>
    </lineage>
</organism>
<dbReference type="EMBL" id="JELX01000854">
    <property type="protein sequence ID" value="KYF60921.1"/>
    <property type="molecule type" value="Genomic_DNA"/>
</dbReference>
<accession>A0A150PYT1</accession>
<feature type="transmembrane region" description="Helical" evidence="1">
    <location>
        <begin position="55"/>
        <end position="73"/>
    </location>
</feature>
<gene>
    <name evidence="2" type="ORF">BE04_33070</name>
</gene>
<evidence type="ECO:0000256" key="1">
    <source>
        <dbReference type="SAM" id="Phobius"/>
    </source>
</evidence>
<keyword evidence="1" id="KW-0472">Membrane</keyword>
<evidence type="ECO:0000313" key="3">
    <source>
        <dbReference type="Proteomes" id="UP000075604"/>
    </source>
</evidence>
<keyword evidence="1" id="KW-0812">Transmembrane</keyword>
<reference evidence="2 3" key="1">
    <citation type="submission" date="2014-02" db="EMBL/GenBank/DDBJ databases">
        <title>The small core and large imbalanced accessory genome model reveals a collaborative survival strategy of Sorangium cellulosum strains in nature.</title>
        <authorList>
            <person name="Han K."/>
            <person name="Peng R."/>
            <person name="Blom J."/>
            <person name="Li Y.-Z."/>
        </authorList>
    </citation>
    <scope>NUCLEOTIDE SEQUENCE [LARGE SCALE GENOMIC DNA]</scope>
    <source>
        <strain evidence="2 3">So0157-18</strain>
    </source>
</reference>
<comment type="caution">
    <text evidence="2">The sequence shown here is derived from an EMBL/GenBank/DDBJ whole genome shotgun (WGS) entry which is preliminary data.</text>
</comment>
<dbReference type="AlphaFoldDB" id="A0A150PYT1"/>
<feature type="transmembrane region" description="Helical" evidence="1">
    <location>
        <begin position="105"/>
        <end position="122"/>
    </location>
</feature>